<evidence type="ECO:0000256" key="4">
    <source>
        <dbReference type="SAM" id="MobiDB-lite"/>
    </source>
</evidence>
<keyword evidence="7" id="KW-1185">Reference proteome</keyword>
<sequence length="606" mass="65892">MEQISTEQMTSWEPRQDSSAFSRPSGDISNIQESIVPSYEPATAVETKPTFPASKSETLTTNLGTTSWGADLLNAATLSSQSPEPLKSVSLDAHLPLDSVSVSFANLNQTMPIKTSAIGGPIGVAYDSPSMIFNQGSIAVTTAEMVAALTTVISSTLPASVSLSEFGTVANTPVDMRLSANSSPSLVNSGLISQKSSSPASMISGSAYPTMTSVPTLPTMLPNPIPRDNLLIDTRHSVLHSKTPSISYAGNGLLSGNNTALNSGDSTGYSLSTHAAQPASKPDATLFPSLLHRICDDPTMDNIAFWDENDYVCIPVMENLRLQLNTMGMTANHTDSLQKNFNDYQFFRRTDQRRIRHTSEQGVVKFSNPYFLPGRDDLLHQVVRKSALKKMNNATGRDRSNTQTPSRKKAKAPVARQGNNPRMPRQSTYERLNPYGRYGPADTAQMQGLPLSISHSQSFPQHQSGLTMPMNILQPDFGMPSSVTMMDRADVPMISPAPSSTLYFDQSTSGFNHSTSSFAQNAPSNLGMSSMMPSHPMQINTPSQYESPISMPSSHLQYQSQFVAQTPQQTQPRDVHVDEYSSNQQYHDQYFFASANGNPPSRSAMY</sequence>
<evidence type="ECO:0000256" key="1">
    <source>
        <dbReference type="ARBA" id="ARBA00004123"/>
    </source>
</evidence>
<dbReference type="OrthoDB" id="5565197at2759"/>
<reference evidence="6" key="1">
    <citation type="submission" date="2022-07" db="EMBL/GenBank/DDBJ databases">
        <title>Phylogenomic reconstructions and comparative analyses of Kickxellomycotina fungi.</title>
        <authorList>
            <person name="Reynolds N.K."/>
            <person name="Stajich J.E."/>
            <person name="Barry K."/>
            <person name="Grigoriev I.V."/>
            <person name="Crous P."/>
            <person name="Smith M.E."/>
        </authorList>
    </citation>
    <scope>NUCLEOTIDE SEQUENCE</scope>
    <source>
        <strain evidence="6">BCRC 34489</strain>
    </source>
</reference>
<feature type="region of interest" description="Disordered" evidence="4">
    <location>
        <begin position="388"/>
        <end position="433"/>
    </location>
</feature>
<dbReference type="AlphaFoldDB" id="A0A9W8HL63"/>
<dbReference type="EMBL" id="JANBUM010000015">
    <property type="protein sequence ID" value="KAJ2787692.1"/>
    <property type="molecule type" value="Genomic_DNA"/>
</dbReference>
<evidence type="ECO:0000313" key="7">
    <source>
        <dbReference type="Proteomes" id="UP001140172"/>
    </source>
</evidence>
<keyword evidence="2" id="KW-0238">DNA-binding</keyword>
<dbReference type="GO" id="GO:0003700">
    <property type="term" value="F:DNA-binding transcription factor activity"/>
    <property type="evidence" value="ECO:0007669"/>
    <property type="project" value="InterPro"/>
</dbReference>
<dbReference type="Gene3D" id="1.10.10.10">
    <property type="entry name" value="Winged helix-like DNA-binding domain superfamily/Winged helix DNA-binding domain"/>
    <property type="match status" value="1"/>
</dbReference>
<evidence type="ECO:0000259" key="5">
    <source>
        <dbReference type="Pfam" id="PF00447"/>
    </source>
</evidence>
<gene>
    <name evidence="6" type="ORF">GGI15_000515</name>
</gene>
<feature type="compositionally biased region" description="Polar residues" evidence="4">
    <location>
        <begin position="1"/>
        <end position="35"/>
    </location>
</feature>
<dbReference type="InterPro" id="IPR000232">
    <property type="entry name" value="HSF_DNA-bd"/>
</dbReference>
<feature type="compositionally biased region" description="Polar residues" evidence="4">
    <location>
        <begin position="417"/>
        <end position="430"/>
    </location>
</feature>
<dbReference type="InterPro" id="IPR036390">
    <property type="entry name" value="WH_DNA-bd_sf"/>
</dbReference>
<evidence type="ECO:0000256" key="3">
    <source>
        <dbReference type="ARBA" id="ARBA00023242"/>
    </source>
</evidence>
<feature type="domain" description="HSF-type DNA-binding" evidence="5">
    <location>
        <begin position="287"/>
        <end position="385"/>
    </location>
</feature>
<organism evidence="6 7">
    <name type="scientific">Coemansia interrupta</name>
    <dbReference type="NCBI Taxonomy" id="1126814"/>
    <lineage>
        <taxon>Eukaryota</taxon>
        <taxon>Fungi</taxon>
        <taxon>Fungi incertae sedis</taxon>
        <taxon>Zoopagomycota</taxon>
        <taxon>Kickxellomycotina</taxon>
        <taxon>Kickxellomycetes</taxon>
        <taxon>Kickxellales</taxon>
        <taxon>Kickxellaceae</taxon>
        <taxon>Coemansia</taxon>
    </lineage>
</organism>
<dbReference type="Pfam" id="PF00447">
    <property type="entry name" value="HSF_DNA-bind"/>
    <property type="match status" value="1"/>
</dbReference>
<evidence type="ECO:0000256" key="2">
    <source>
        <dbReference type="ARBA" id="ARBA00023125"/>
    </source>
</evidence>
<comment type="caution">
    <text evidence="6">The sequence shown here is derived from an EMBL/GenBank/DDBJ whole genome shotgun (WGS) entry which is preliminary data.</text>
</comment>
<dbReference type="Proteomes" id="UP001140172">
    <property type="component" value="Unassembled WGS sequence"/>
</dbReference>
<dbReference type="SUPFAM" id="SSF46785">
    <property type="entry name" value="Winged helix' DNA-binding domain"/>
    <property type="match status" value="1"/>
</dbReference>
<dbReference type="InterPro" id="IPR036388">
    <property type="entry name" value="WH-like_DNA-bd_sf"/>
</dbReference>
<dbReference type="GO" id="GO:0043565">
    <property type="term" value="F:sequence-specific DNA binding"/>
    <property type="evidence" value="ECO:0007669"/>
    <property type="project" value="InterPro"/>
</dbReference>
<feature type="region of interest" description="Disordered" evidence="4">
    <location>
        <begin position="1"/>
        <end position="39"/>
    </location>
</feature>
<dbReference type="GO" id="GO:0005634">
    <property type="term" value="C:nucleus"/>
    <property type="evidence" value="ECO:0007669"/>
    <property type="project" value="UniProtKB-SubCell"/>
</dbReference>
<protein>
    <recommendedName>
        <fullName evidence="5">HSF-type DNA-binding domain-containing protein</fullName>
    </recommendedName>
</protein>
<comment type="subcellular location">
    <subcellularLocation>
        <location evidence="1">Nucleus</location>
    </subcellularLocation>
</comment>
<name>A0A9W8HL63_9FUNG</name>
<keyword evidence="3" id="KW-0539">Nucleus</keyword>
<accession>A0A9W8HL63</accession>
<evidence type="ECO:0000313" key="6">
    <source>
        <dbReference type="EMBL" id="KAJ2787692.1"/>
    </source>
</evidence>
<proteinExistence type="predicted"/>